<gene>
    <name evidence="1" type="ORF">A2228_03925</name>
</gene>
<dbReference type="AlphaFoldDB" id="A0A1F5F6M6"/>
<dbReference type="Proteomes" id="UP000176191">
    <property type="component" value="Unassembled WGS sequence"/>
</dbReference>
<protein>
    <submittedName>
        <fullName evidence="1">Uncharacterized protein</fullName>
    </submittedName>
</protein>
<organism evidence="1 2">
    <name type="scientific">Candidatus Collierbacteria bacterium RIFOXYA2_FULL_46_10</name>
    <dbReference type="NCBI Taxonomy" id="1817726"/>
    <lineage>
        <taxon>Bacteria</taxon>
        <taxon>Candidatus Collieribacteriota</taxon>
    </lineage>
</organism>
<evidence type="ECO:0000313" key="2">
    <source>
        <dbReference type="Proteomes" id="UP000176191"/>
    </source>
</evidence>
<accession>A0A1F5F6M6</accession>
<reference evidence="1 2" key="1">
    <citation type="journal article" date="2016" name="Nat. Commun.">
        <title>Thousands of microbial genomes shed light on interconnected biogeochemical processes in an aquifer system.</title>
        <authorList>
            <person name="Anantharaman K."/>
            <person name="Brown C.T."/>
            <person name="Hug L.A."/>
            <person name="Sharon I."/>
            <person name="Castelle C.J."/>
            <person name="Probst A.J."/>
            <person name="Thomas B.C."/>
            <person name="Singh A."/>
            <person name="Wilkins M.J."/>
            <person name="Karaoz U."/>
            <person name="Brodie E.L."/>
            <person name="Williams K.H."/>
            <person name="Hubbard S.S."/>
            <person name="Banfield J.F."/>
        </authorList>
    </citation>
    <scope>NUCLEOTIDE SEQUENCE [LARGE SCALE GENOMIC DNA]</scope>
</reference>
<sequence length="173" mass="19539">MNLSLLQNKHIRLALGISVGFLILILLLSPHASNPQIVPPPLPSPFRPELQSLSSTQRSTVAAYRATITDKLPIYQDNISTSVKLKTTLNLYILPSDPAETVRFEIYGVSYLNRDSTEFTNPNLTAFKETFQKGLALLREQGIDPTQLIFIYGDKAYVRETAEFWIKNYQLLP</sequence>
<name>A0A1F5F6M6_9BACT</name>
<dbReference type="EMBL" id="MFAK01000010">
    <property type="protein sequence ID" value="OGD75315.1"/>
    <property type="molecule type" value="Genomic_DNA"/>
</dbReference>
<proteinExistence type="predicted"/>
<comment type="caution">
    <text evidence="1">The sequence shown here is derived from an EMBL/GenBank/DDBJ whole genome shotgun (WGS) entry which is preliminary data.</text>
</comment>
<evidence type="ECO:0000313" key="1">
    <source>
        <dbReference type="EMBL" id="OGD75315.1"/>
    </source>
</evidence>